<evidence type="ECO:0000256" key="1">
    <source>
        <dbReference type="ARBA" id="ARBA00000385"/>
    </source>
</evidence>
<gene>
    <name evidence="5" type="primary">truB</name>
    <name evidence="8" type="ORF">EHLA_1110</name>
</gene>
<dbReference type="CDD" id="cd02573">
    <property type="entry name" value="PseudoU_synth_EcTruB"/>
    <property type="match status" value="1"/>
</dbReference>
<keyword evidence="3 5" id="KW-0819">tRNA processing</keyword>
<dbReference type="AlphaFoldDB" id="A0A285PRL4"/>
<dbReference type="Pfam" id="PF01509">
    <property type="entry name" value="TruB_N"/>
    <property type="match status" value="1"/>
</dbReference>
<protein>
    <recommendedName>
        <fullName evidence="5">tRNA pseudouridine synthase B</fullName>
        <ecNumber evidence="5">5.4.99.25</ecNumber>
    </recommendedName>
    <alternativeName>
        <fullName evidence="5">tRNA pseudouridine(55) synthase</fullName>
        <shortName evidence="5">Psi55 synthase</shortName>
    </alternativeName>
    <alternativeName>
        <fullName evidence="5">tRNA pseudouridylate synthase</fullName>
    </alternativeName>
    <alternativeName>
        <fullName evidence="5">tRNA-uridine isomerase</fullName>
    </alternativeName>
</protein>
<dbReference type="STRING" id="39488.ERS852450_02235"/>
<dbReference type="Proteomes" id="UP000217549">
    <property type="component" value="Chromosome I"/>
</dbReference>
<dbReference type="GO" id="GO:0160148">
    <property type="term" value="F:tRNA pseudouridine(55) synthase activity"/>
    <property type="evidence" value="ECO:0007669"/>
    <property type="project" value="UniProtKB-EC"/>
</dbReference>
<proteinExistence type="inferred from homology"/>
<evidence type="ECO:0000256" key="4">
    <source>
        <dbReference type="ARBA" id="ARBA00023235"/>
    </source>
</evidence>
<dbReference type="NCBIfam" id="TIGR00431">
    <property type="entry name" value="TruB"/>
    <property type="match status" value="1"/>
</dbReference>
<comment type="similarity">
    <text evidence="2 5">Belongs to the pseudouridine synthase TruB family. Type 1 subfamily.</text>
</comment>
<feature type="active site" description="Nucleophile" evidence="5">
    <location>
        <position position="39"/>
    </location>
</feature>
<accession>A0A285PRL4</accession>
<comment type="function">
    <text evidence="5">Responsible for synthesis of pseudouridine from uracil-55 in the psi GC loop of transfer RNAs.</text>
</comment>
<reference evidence="9" key="1">
    <citation type="submission" date="2017-09" db="EMBL/GenBank/DDBJ databases">
        <authorList>
            <person name="Shetty A S."/>
        </authorList>
    </citation>
    <scope>NUCLEOTIDE SEQUENCE [LARGE SCALE GENOMIC DNA]</scope>
</reference>
<dbReference type="Pfam" id="PF16198">
    <property type="entry name" value="TruB_C_2"/>
    <property type="match status" value="1"/>
</dbReference>
<dbReference type="InterPro" id="IPR020103">
    <property type="entry name" value="PsdUridine_synth_cat_dom_sf"/>
</dbReference>
<dbReference type="RefSeq" id="WP_096239616.1">
    <property type="nucleotide sequence ID" value="NZ_LT907978.1"/>
</dbReference>
<dbReference type="GO" id="GO:1990481">
    <property type="term" value="P:mRNA pseudouridine synthesis"/>
    <property type="evidence" value="ECO:0007669"/>
    <property type="project" value="TreeGrafter"/>
</dbReference>
<feature type="domain" description="Pseudouridine synthase II N-terminal" evidence="6">
    <location>
        <begin position="24"/>
        <end position="171"/>
    </location>
</feature>
<feature type="domain" description="tRNA pseudouridylate synthase B C-terminal" evidence="7">
    <location>
        <begin position="172"/>
        <end position="229"/>
    </location>
</feature>
<dbReference type="Gene3D" id="3.30.2350.10">
    <property type="entry name" value="Pseudouridine synthase"/>
    <property type="match status" value="1"/>
</dbReference>
<evidence type="ECO:0000256" key="2">
    <source>
        <dbReference type="ARBA" id="ARBA00005642"/>
    </source>
</evidence>
<dbReference type="InterPro" id="IPR002501">
    <property type="entry name" value="PsdUridine_synth_N"/>
</dbReference>
<comment type="catalytic activity">
    <reaction evidence="1 5">
        <text>uridine(55) in tRNA = pseudouridine(55) in tRNA</text>
        <dbReference type="Rhea" id="RHEA:42532"/>
        <dbReference type="Rhea" id="RHEA-COMP:10101"/>
        <dbReference type="Rhea" id="RHEA-COMP:10102"/>
        <dbReference type="ChEBI" id="CHEBI:65314"/>
        <dbReference type="ChEBI" id="CHEBI:65315"/>
        <dbReference type="EC" id="5.4.99.25"/>
    </reaction>
</comment>
<evidence type="ECO:0000259" key="6">
    <source>
        <dbReference type="Pfam" id="PF01509"/>
    </source>
</evidence>
<evidence type="ECO:0000256" key="3">
    <source>
        <dbReference type="ARBA" id="ARBA00022694"/>
    </source>
</evidence>
<evidence type="ECO:0000313" key="8">
    <source>
        <dbReference type="EMBL" id="SOB71842.1"/>
    </source>
</evidence>
<dbReference type="FunFam" id="3.30.2350.10:FF:000011">
    <property type="entry name" value="tRNA pseudouridine synthase B"/>
    <property type="match status" value="1"/>
</dbReference>
<evidence type="ECO:0000256" key="5">
    <source>
        <dbReference type="HAMAP-Rule" id="MF_01080"/>
    </source>
</evidence>
<organism evidence="8 9">
    <name type="scientific">Anaerobutyricum hallii</name>
    <dbReference type="NCBI Taxonomy" id="39488"/>
    <lineage>
        <taxon>Bacteria</taxon>
        <taxon>Bacillati</taxon>
        <taxon>Bacillota</taxon>
        <taxon>Clostridia</taxon>
        <taxon>Lachnospirales</taxon>
        <taxon>Lachnospiraceae</taxon>
        <taxon>Anaerobutyricum</taxon>
    </lineage>
</organism>
<dbReference type="PANTHER" id="PTHR13767:SF2">
    <property type="entry name" value="PSEUDOURIDYLATE SYNTHASE TRUB1"/>
    <property type="match status" value="1"/>
</dbReference>
<keyword evidence="9" id="KW-1185">Reference proteome</keyword>
<dbReference type="SUPFAM" id="SSF55120">
    <property type="entry name" value="Pseudouridine synthase"/>
    <property type="match status" value="1"/>
</dbReference>
<keyword evidence="4 5" id="KW-0413">Isomerase</keyword>
<dbReference type="GO" id="GO:0031119">
    <property type="term" value="P:tRNA pseudouridine synthesis"/>
    <property type="evidence" value="ECO:0007669"/>
    <property type="project" value="UniProtKB-UniRule"/>
</dbReference>
<dbReference type="GO" id="GO:0003723">
    <property type="term" value="F:RNA binding"/>
    <property type="evidence" value="ECO:0007669"/>
    <property type="project" value="InterPro"/>
</dbReference>
<dbReference type="InterPro" id="IPR014780">
    <property type="entry name" value="tRNA_psdUridine_synth_TruB"/>
</dbReference>
<dbReference type="KEGG" id="ehl:EHLA_1110"/>
<dbReference type="PANTHER" id="PTHR13767">
    <property type="entry name" value="TRNA-PSEUDOURIDINE SYNTHASE"/>
    <property type="match status" value="1"/>
</dbReference>
<dbReference type="EC" id="5.4.99.25" evidence="5"/>
<evidence type="ECO:0000259" key="7">
    <source>
        <dbReference type="Pfam" id="PF16198"/>
    </source>
</evidence>
<dbReference type="HAMAP" id="MF_01080">
    <property type="entry name" value="TruB_bact"/>
    <property type="match status" value="1"/>
</dbReference>
<name>A0A285PRL4_9FIRM</name>
<sequence length="310" mass="34867">MISGILNIKKEAGFTSHDVVAKLRGIVHQKKIGHTGTLDPDATGVLPVCLGKATKLCDIIGDWDKTYEAVLLLGKETDTEDTSGKILEEKEVTVTEEEIQNIILSFQGTYDQIPPMYSAKKVNGKKLYELARQGIVIERKPCPVTLSSIHIKKIELPYVTFEVTCSKGTYIRSLCRDIGVKAGCGGCMAGLIRTRVSSFRIEEGFTLSEVEEMRDRDTLSEHIIPVDKVFLHLPAVFVKEKGEKLLYNGNPIAVDLYEKEPSAERQNANEKQEYIYTVGDRVRVYDSHHNFIGIYQLQENQVLKPYKLFL</sequence>
<dbReference type="InterPro" id="IPR032819">
    <property type="entry name" value="TruB_C"/>
</dbReference>
<evidence type="ECO:0000313" key="9">
    <source>
        <dbReference type="Proteomes" id="UP000217549"/>
    </source>
</evidence>
<dbReference type="EMBL" id="LT907978">
    <property type="protein sequence ID" value="SOB71842.1"/>
    <property type="molecule type" value="Genomic_DNA"/>
</dbReference>